<dbReference type="STRING" id="41427.A0A240PJW5"/>
<dbReference type="InterPro" id="IPR017996">
    <property type="entry name" value="MRJP/yellow-related"/>
</dbReference>
<evidence type="ECO:0000256" key="2">
    <source>
        <dbReference type="ARBA" id="ARBA00009127"/>
    </source>
</evidence>
<dbReference type="Pfam" id="PF03022">
    <property type="entry name" value="MRJP"/>
    <property type="match status" value="1"/>
</dbReference>
<accession>A0A240PJW5</accession>
<comment type="subcellular location">
    <subcellularLocation>
        <location evidence="1">Secreted</location>
    </subcellularLocation>
</comment>
<dbReference type="PANTHER" id="PTHR10009:SF10">
    <property type="entry name" value="L-DOPACHROME TAUTOMERASE YELLOW-F-RELATED"/>
    <property type="match status" value="1"/>
</dbReference>
<evidence type="ECO:0000313" key="5">
    <source>
        <dbReference type="EnsemblMetazoa" id="AATE021793-PA.1"/>
    </source>
</evidence>
<dbReference type="InterPro" id="IPR011042">
    <property type="entry name" value="6-blade_b-propeller_TolB-like"/>
</dbReference>
<comment type="similarity">
    <text evidence="2">Belongs to the major royal jelly protein family.</text>
</comment>
<name>A0A240PJW5_ANOAO</name>
<dbReference type="Gene3D" id="2.120.10.30">
    <property type="entry name" value="TolB, C-terminal domain"/>
    <property type="match status" value="1"/>
</dbReference>
<organism evidence="5">
    <name type="scientific">Anopheles atroparvus</name>
    <name type="common">European mosquito</name>
    <dbReference type="NCBI Taxonomy" id="41427"/>
    <lineage>
        <taxon>Eukaryota</taxon>
        <taxon>Metazoa</taxon>
        <taxon>Ecdysozoa</taxon>
        <taxon>Arthropoda</taxon>
        <taxon>Hexapoda</taxon>
        <taxon>Insecta</taxon>
        <taxon>Pterygota</taxon>
        <taxon>Neoptera</taxon>
        <taxon>Endopterygota</taxon>
        <taxon>Diptera</taxon>
        <taxon>Nematocera</taxon>
        <taxon>Culicoidea</taxon>
        <taxon>Culicidae</taxon>
        <taxon>Anophelinae</taxon>
        <taxon>Anopheles</taxon>
    </lineage>
</organism>
<evidence type="ECO:0000256" key="3">
    <source>
        <dbReference type="ARBA" id="ARBA00022525"/>
    </source>
</evidence>
<dbReference type="PANTHER" id="PTHR10009">
    <property type="entry name" value="PROTEIN YELLOW-RELATED"/>
    <property type="match status" value="1"/>
</dbReference>
<dbReference type="SUPFAM" id="SSF101898">
    <property type="entry name" value="NHL repeat"/>
    <property type="match status" value="1"/>
</dbReference>
<proteinExistence type="inferred from homology"/>
<protein>
    <submittedName>
        <fullName evidence="5">Uncharacterized protein</fullName>
    </submittedName>
</protein>
<keyword evidence="3" id="KW-0964">Secreted</keyword>
<reference evidence="5" key="1">
    <citation type="submission" date="2022-08" db="UniProtKB">
        <authorList>
            <consortium name="EnsemblMetazoa"/>
        </authorList>
    </citation>
    <scope>IDENTIFICATION</scope>
    <source>
        <strain evidence="5">EBRO</strain>
    </source>
</reference>
<evidence type="ECO:0000256" key="4">
    <source>
        <dbReference type="ARBA" id="ARBA00022729"/>
    </source>
</evidence>
<dbReference type="GO" id="GO:0005576">
    <property type="term" value="C:extracellular region"/>
    <property type="evidence" value="ECO:0007669"/>
    <property type="project" value="UniProtKB-SubCell"/>
</dbReference>
<keyword evidence="4" id="KW-0732">Signal</keyword>
<dbReference type="AlphaFoldDB" id="A0A240PJW5"/>
<dbReference type="EnsemblMetazoa" id="AATE021793-RA">
    <property type="protein sequence ID" value="AATE021793-PA.1"/>
    <property type="gene ID" value="AATE021793"/>
</dbReference>
<evidence type="ECO:0000256" key="1">
    <source>
        <dbReference type="ARBA" id="ARBA00004613"/>
    </source>
</evidence>
<sequence length="428" mass="48320">MILLLICESLLLLLGLFGVQATEFEKVFEWKQLSFADLPDVRNGKGSAILFPRVLGDADNETFEAYNNIPMGATHYRNRLFITIPRRRPGVPVTLGVIDLSKVAPGDRSPPLTAYPTYPINELRPQYEADLRRLVSVYRTKVDACGRLWFVDTGMLEYPDNRRQVQRPQLWIVDLERDQLVRRFTIPASIVVEGVGMASVTVDVERDDCDGAFAYVPDLVANAIYVYSMRADEMWAFRNHSSFAHDPARAEFNVAGQRFRWDDGVFSVAVGQWDSEVGSRLIFYHPMVSTTEFGTYASVLQSKAVALGGNFEGLFETLGERGPATQSTMHHYDAGTGVVFYAEVNRNAIGCWNTKQVYGADNHAVVHLDNRELIYPTDLTADPDGTLWVLTNNLPIWIYSRLNESDFNFRVWRQDPAVAIRGTKCDNI</sequence>
<dbReference type="VEuPathDB" id="VectorBase:AATE021793"/>